<evidence type="ECO:0000256" key="1">
    <source>
        <dbReference type="SAM" id="SignalP"/>
    </source>
</evidence>
<feature type="domain" description="DUF5625" evidence="2">
    <location>
        <begin position="28"/>
        <end position="146"/>
    </location>
</feature>
<proteinExistence type="predicted"/>
<dbReference type="RefSeq" id="WP_158157230.1">
    <property type="nucleotide sequence ID" value="NZ_CP056030.1"/>
</dbReference>
<protein>
    <recommendedName>
        <fullName evidence="2">DUF5625 domain-containing protein</fullName>
    </recommendedName>
</protein>
<reference evidence="3 4" key="1">
    <citation type="submission" date="2020-06" db="EMBL/GenBank/DDBJ databases">
        <title>Pseudomonas eucalypticola sp. nov., an endophyte of Eucalyptus dunnii leaves with biocontrol ability of eucalyptus leaf blight.</title>
        <authorList>
            <person name="Liu Y."/>
            <person name="Song Z."/>
            <person name="Zeng H."/>
            <person name="Lu M."/>
            <person name="Wang X."/>
            <person name="Lian X."/>
            <person name="Zhang Q."/>
        </authorList>
    </citation>
    <scope>NUCLEOTIDE SEQUENCE [LARGE SCALE GENOMIC DNA]</scope>
    <source>
        <strain evidence="3 4">NP-1</strain>
    </source>
</reference>
<sequence length="165" mass="17748">MRDFPLALCALNLALAAHGSEANAADVAPLSLKTAGAVAGMTLHVADKDSYSVRLDYFYPPNDPVARQQLWAGAGGVRPDATGHTSEQGAPFNVFLRIYDIDAAVVIQDRRIDHPTLSSWGSGVLHAELSEVRLRPGRYQIMVERRGSAAGISDYRAAVSVVRAY</sequence>
<gene>
    <name evidence="3" type="ORF">HWQ56_19020</name>
</gene>
<dbReference type="InterPro" id="IPR041008">
    <property type="entry name" value="DUF5625"/>
</dbReference>
<organism evidence="3 4">
    <name type="scientific">Pseudomonas eucalypticola</name>
    <dbReference type="NCBI Taxonomy" id="2599595"/>
    <lineage>
        <taxon>Bacteria</taxon>
        <taxon>Pseudomonadati</taxon>
        <taxon>Pseudomonadota</taxon>
        <taxon>Gammaproteobacteria</taxon>
        <taxon>Pseudomonadales</taxon>
        <taxon>Pseudomonadaceae</taxon>
        <taxon>Pseudomonas</taxon>
    </lineage>
</organism>
<dbReference type="Proteomes" id="UP000509568">
    <property type="component" value="Chromosome"/>
</dbReference>
<evidence type="ECO:0000259" key="2">
    <source>
        <dbReference type="Pfam" id="PF18539"/>
    </source>
</evidence>
<feature type="chain" id="PRO_5028807058" description="DUF5625 domain-containing protein" evidence="1">
    <location>
        <begin position="25"/>
        <end position="165"/>
    </location>
</feature>
<evidence type="ECO:0000313" key="3">
    <source>
        <dbReference type="EMBL" id="QKZ05777.1"/>
    </source>
</evidence>
<dbReference type="AlphaFoldDB" id="A0A7D5D922"/>
<name>A0A7D5D922_9PSED</name>
<keyword evidence="1" id="KW-0732">Signal</keyword>
<keyword evidence="4" id="KW-1185">Reference proteome</keyword>
<dbReference type="Pfam" id="PF18539">
    <property type="entry name" value="DUF5625"/>
    <property type="match status" value="1"/>
</dbReference>
<dbReference type="EMBL" id="CP056030">
    <property type="protein sequence ID" value="QKZ05777.1"/>
    <property type="molecule type" value="Genomic_DNA"/>
</dbReference>
<feature type="signal peptide" evidence="1">
    <location>
        <begin position="1"/>
        <end position="24"/>
    </location>
</feature>
<evidence type="ECO:0000313" key="4">
    <source>
        <dbReference type="Proteomes" id="UP000509568"/>
    </source>
</evidence>
<dbReference type="Gene3D" id="2.60.120.790">
    <property type="match status" value="1"/>
</dbReference>
<accession>A0A7D5D922</accession>
<dbReference type="KEGG" id="pez:HWQ56_19020"/>